<sequence>MAPTTWLITGTSRGIGLALVERLLQDPSNLVVAACRNPEKASALQGLKDGSKGTLHVVKIDVNDAASIHASFPEVASIVGEHGLDYLINNAGILEAEDRAFSMDTNIMVPQFVTNVVGPAVVSQVFVPLVEKSNKKTIINVSSFLASIGHGMGAIYTSYSLTKTALNMLTYKQVQERPDLTIVLLDPGWVQTDMGGPGAPVTITECIDGITKVVGSLTHADSGAYVRYNGERLPW</sequence>
<evidence type="ECO:0000313" key="5">
    <source>
        <dbReference type="Proteomes" id="UP000313359"/>
    </source>
</evidence>
<dbReference type="GO" id="GO:0005737">
    <property type="term" value="C:cytoplasm"/>
    <property type="evidence" value="ECO:0007669"/>
    <property type="project" value="TreeGrafter"/>
</dbReference>
<organism evidence="4 5">
    <name type="scientific">Lentinus tigrinus ALCF2SS1-6</name>
    <dbReference type="NCBI Taxonomy" id="1328759"/>
    <lineage>
        <taxon>Eukaryota</taxon>
        <taxon>Fungi</taxon>
        <taxon>Dikarya</taxon>
        <taxon>Basidiomycota</taxon>
        <taxon>Agaricomycotina</taxon>
        <taxon>Agaricomycetes</taxon>
        <taxon>Polyporales</taxon>
        <taxon>Polyporaceae</taxon>
        <taxon>Lentinus</taxon>
    </lineage>
</organism>
<keyword evidence="5" id="KW-1185">Reference proteome</keyword>
<evidence type="ECO:0000313" key="4">
    <source>
        <dbReference type="EMBL" id="RPD60419.1"/>
    </source>
</evidence>
<keyword evidence="2" id="KW-0521">NADP</keyword>
<dbReference type="Pfam" id="PF00106">
    <property type="entry name" value="adh_short"/>
    <property type="match status" value="1"/>
</dbReference>
<reference evidence="4" key="1">
    <citation type="journal article" date="2018" name="Genome Biol. Evol.">
        <title>Genomics and development of Lentinus tigrinus, a white-rot wood-decaying mushroom with dimorphic fruiting bodies.</title>
        <authorList>
            <person name="Wu B."/>
            <person name="Xu Z."/>
            <person name="Knudson A."/>
            <person name="Carlson A."/>
            <person name="Chen N."/>
            <person name="Kovaka S."/>
            <person name="LaButti K."/>
            <person name="Lipzen A."/>
            <person name="Pennachio C."/>
            <person name="Riley R."/>
            <person name="Schakwitz W."/>
            <person name="Umezawa K."/>
            <person name="Ohm R.A."/>
            <person name="Grigoriev I.V."/>
            <person name="Nagy L.G."/>
            <person name="Gibbons J."/>
            <person name="Hibbett D."/>
        </authorList>
    </citation>
    <scope>NUCLEOTIDE SEQUENCE [LARGE SCALE GENOMIC DNA]</scope>
    <source>
        <strain evidence="4">ALCF2SS1-6</strain>
    </source>
</reference>
<dbReference type="CDD" id="cd05325">
    <property type="entry name" value="carb_red_sniffer_like_SDR_c"/>
    <property type="match status" value="1"/>
</dbReference>
<dbReference type="GO" id="GO:0016491">
    <property type="term" value="F:oxidoreductase activity"/>
    <property type="evidence" value="ECO:0007669"/>
    <property type="project" value="UniProtKB-KW"/>
</dbReference>
<comment type="similarity">
    <text evidence="1">Belongs to the short-chain dehydrogenases/reductases (SDR) family.</text>
</comment>
<dbReference type="PRINTS" id="PR00081">
    <property type="entry name" value="GDHRDH"/>
</dbReference>
<dbReference type="AlphaFoldDB" id="A0A5C2SBB1"/>
<gene>
    <name evidence="4" type="ORF">L227DRAFT_101985</name>
</gene>
<accession>A0A5C2SBB1</accession>
<evidence type="ECO:0000256" key="1">
    <source>
        <dbReference type="ARBA" id="ARBA00006484"/>
    </source>
</evidence>
<dbReference type="PANTHER" id="PTHR43544:SF7">
    <property type="entry name" value="NADB-LER2"/>
    <property type="match status" value="1"/>
</dbReference>
<keyword evidence="3" id="KW-0560">Oxidoreductase</keyword>
<dbReference type="SUPFAM" id="SSF51735">
    <property type="entry name" value="NAD(P)-binding Rossmann-fold domains"/>
    <property type="match status" value="1"/>
</dbReference>
<dbReference type="PANTHER" id="PTHR43544">
    <property type="entry name" value="SHORT-CHAIN DEHYDROGENASE/REDUCTASE"/>
    <property type="match status" value="1"/>
</dbReference>
<dbReference type="InterPro" id="IPR036291">
    <property type="entry name" value="NAD(P)-bd_dom_sf"/>
</dbReference>
<name>A0A5C2SBB1_9APHY</name>
<evidence type="ECO:0000256" key="3">
    <source>
        <dbReference type="ARBA" id="ARBA00023002"/>
    </source>
</evidence>
<dbReference type="InterPro" id="IPR051468">
    <property type="entry name" value="Fungal_SecMetab_SDRs"/>
</dbReference>
<dbReference type="EMBL" id="ML122266">
    <property type="protein sequence ID" value="RPD60419.1"/>
    <property type="molecule type" value="Genomic_DNA"/>
</dbReference>
<dbReference type="InterPro" id="IPR002347">
    <property type="entry name" value="SDR_fam"/>
</dbReference>
<evidence type="ECO:0000256" key="2">
    <source>
        <dbReference type="ARBA" id="ARBA00022857"/>
    </source>
</evidence>
<dbReference type="OrthoDB" id="7289984at2759"/>
<proteinExistence type="inferred from homology"/>
<dbReference type="Gene3D" id="3.40.50.720">
    <property type="entry name" value="NAD(P)-binding Rossmann-like Domain"/>
    <property type="match status" value="1"/>
</dbReference>
<protein>
    <submittedName>
        <fullName evidence="4">NAD(P)-binding protein</fullName>
    </submittedName>
</protein>
<dbReference type="Proteomes" id="UP000313359">
    <property type="component" value="Unassembled WGS sequence"/>
</dbReference>